<dbReference type="HAMAP" id="MF_00024">
    <property type="entry name" value="CobD_CbiB"/>
    <property type="match status" value="1"/>
</dbReference>
<name>A0A7W0HS18_9ACTN</name>
<dbReference type="GO" id="GO:0048472">
    <property type="term" value="F:threonine-phosphate decarboxylase activity"/>
    <property type="evidence" value="ECO:0007669"/>
    <property type="project" value="InterPro"/>
</dbReference>
<reference evidence="10 11" key="1">
    <citation type="submission" date="2020-07" db="EMBL/GenBank/DDBJ databases">
        <title>Genomic Encyclopedia of Type Strains, Phase IV (KMG-IV): sequencing the most valuable type-strain genomes for metagenomic binning, comparative biology and taxonomic classification.</title>
        <authorList>
            <person name="Goeker M."/>
        </authorList>
    </citation>
    <scope>NUCLEOTIDE SEQUENCE [LARGE SCALE GENOMIC DNA]</scope>
    <source>
        <strain evidence="10 11">DSM 45533</strain>
    </source>
</reference>
<dbReference type="InterPro" id="IPR004485">
    <property type="entry name" value="Cobalamin_biosynth_CobD/CbiB"/>
</dbReference>
<protein>
    <recommendedName>
        <fullName evidence="9">Cobalamin biosynthesis protein CobD</fullName>
    </recommendedName>
</protein>
<evidence type="ECO:0000313" key="11">
    <source>
        <dbReference type="Proteomes" id="UP000530928"/>
    </source>
</evidence>
<dbReference type="GO" id="GO:0015420">
    <property type="term" value="F:ABC-type vitamin B12 transporter activity"/>
    <property type="evidence" value="ECO:0007669"/>
    <property type="project" value="UniProtKB-UniRule"/>
</dbReference>
<keyword evidence="8 9" id="KW-0472">Membrane</keyword>
<proteinExistence type="inferred from homology"/>
<dbReference type="PANTHER" id="PTHR34308:SF1">
    <property type="entry name" value="COBALAMIN BIOSYNTHESIS PROTEIN CBIB"/>
    <property type="match status" value="1"/>
</dbReference>
<evidence type="ECO:0000256" key="3">
    <source>
        <dbReference type="ARBA" id="ARBA00006263"/>
    </source>
</evidence>
<dbReference type="PANTHER" id="PTHR34308">
    <property type="entry name" value="COBALAMIN BIOSYNTHESIS PROTEIN CBIB"/>
    <property type="match status" value="1"/>
</dbReference>
<evidence type="ECO:0000256" key="6">
    <source>
        <dbReference type="ARBA" id="ARBA00022692"/>
    </source>
</evidence>
<dbReference type="EMBL" id="JACDUR010000005">
    <property type="protein sequence ID" value="MBA2893545.1"/>
    <property type="molecule type" value="Genomic_DNA"/>
</dbReference>
<sequence length="330" mass="34610">MYTKMNFVHISSRALSVTQHPVSSRALGLALGVALDAAFADPRRGHPVAFFGRAAAALERRLYGDARANGVAHVAILVGSATALGVAAEKAPPVARTLLTAAATWAVLGGTSLAREGEHMAGHLESGDLGAARERLPHLCGRDPSHLEAPELARATIESVAENTSDAVVAPLFWGAVAGVPGLLAYRAINTLDAMVGHRSPRYERFGWAAARTDDVANYLPARLTGLITVAAAPDRRNALAVLRRDGHRHPSPNSGRCEAAFAGGLGITLGGTNVYGTRVEHRPELGDGRKPEVGDIRRAVRLARRVCLGAAAVAVTVAALRGLTNARRR</sequence>
<dbReference type="GO" id="GO:0005886">
    <property type="term" value="C:plasma membrane"/>
    <property type="evidence" value="ECO:0007669"/>
    <property type="project" value="UniProtKB-SubCell"/>
</dbReference>
<comment type="caution">
    <text evidence="10">The sequence shown here is derived from an EMBL/GenBank/DDBJ whole genome shotgun (WGS) entry which is preliminary data.</text>
</comment>
<comment type="subcellular location">
    <subcellularLocation>
        <location evidence="1 9">Cell membrane</location>
        <topology evidence="1 9">Multi-pass membrane protein</topology>
    </subcellularLocation>
</comment>
<keyword evidence="7 9" id="KW-1133">Transmembrane helix</keyword>
<evidence type="ECO:0000256" key="5">
    <source>
        <dbReference type="ARBA" id="ARBA00022573"/>
    </source>
</evidence>
<dbReference type="UniPathway" id="UPA00148"/>
<dbReference type="Pfam" id="PF03186">
    <property type="entry name" value="CobD_Cbib"/>
    <property type="match status" value="1"/>
</dbReference>
<organism evidence="10 11">
    <name type="scientific">Nonomuraea soli</name>
    <dbReference type="NCBI Taxonomy" id="1032476"/>
    <lineage>
        <taxon>Bacteria</taxon>
        <taxon>Bacillati</taxon>
        <taxon>Actinomycetota</taxon>
        <taxon>Actinomycetes</taxon>
        <taxon>Streptosporangiales</taxon>
        <taxon>Streptosporangiaceae</taxon>
        <taxon>Nonomuraea</taxon>
    </lineage>
</organism>
<evidence type="ECO:0000256" key="1">
    <source>
        <dbReference type="ARBA" id="ARBA00004651"/>
    </source>
</evidence>
<dbReference type="GO" id="GO:0016874">
    <property type="term" value="F:ligase activity"/>
    <property type="evidence" value="ECO:0007669"/>
    <property type="project" value="UniProtKB-KW"/>
</dbReference>
<evidence type="ECO:0000256" key="8">
    <source>
        <dbReference type="ARBA" id="ARBA00023136"/>
    </source>
</evidence>
<dbReference type="NCBIfam" id="TIGR00380">
    <property type="entry name" value="cobal_cbiB"/>
    <property type="match status" value="1"/>
</dbReference>
<keyword evidence="4 9" id="KW-1003">Cell membrane</keyword>
<keyword evidence="10" id="KW-0436">Ligase</keyword>
<keyword evidence="6 9" id="KW-0812">Transmembrane</keyword>
<dbReference type="GO" id="GO:0009236">
    <property type="term" value="P:cobalamin biosynthetic process"/>
    <property type="evidence" value="ECO:0007669"/>
    <property type="project" value="UniProtKB-UniRule"/>
</dbReference>
<dbReference type="NCBIfam" id="NF002276">
    <property type="entry name" value="PRK01209.1-4"/>
    <property type="match status" value="1"/>
</dbReference>
<evidence type="ECO:0000256" key="2">
    <source>
        <dbReference type="ARBA" id="ARBA00004953"/>
    </source>
</evidence>
<evidence type="ECO:0000313" key="10">
    <source>
        <dbReference type="EMBL" id="MBA2893545.1"/>
    </source>
</evidence>
<comment type="function">
    <text evidence="9">Converts cobyric acid to cobinamide by the addition of aminopropanol on the F carboxylic group.</text>
</comment>
<evidence type="ECO:0000256" key="4">
    <source>
        <dbReference type="ARBA" id="ARBA00022475"/>
    </source>
</evidence>
<keyword evidence="5 9" id="KW-0169">Cobalamin biosynthesis</keyword>
<evidence type="ECO:0000256" key="9">
    <source>
        <dbReference type="HAMAP-Rule" id="MF_00024"/>
    </source>
</evidence>
<keyword evidence="11" id="KW-1185">Reference proteome</keyword>
<evidence type="ECO:0000256" key="7">
    <source>
        <dbReference type="ARBA" id="ARBA00022989"/>
    </source>
</evidence>
<dbReference type="AlphaFoldDB" id="A0A7W0HS18"/>
<comment type="pathway">
    <text evidence="2 9">Cofactor biosynthesis; adenosylcobalamin biosynthesis.</text>
</comment>
<accession>A0A7W0HS18</accession>
<dbReference type="Proteomes" id="UP000530928">
    <property type="component" value="Unassembled WGS sequence"/>
</dbReference>
<comment type="similarity">
    <text evidence="3 9">Belongs to the CobD/CbiB family.</text>
</comment>
<gene>
    <name evidence="9" type="primary">cobD</name>
    <name evidence="10" type="ORF">HNR30_004906</name>
</gene>